<dbReference type="EC" id="3.1.4.58" evidence="2"/>
<comment type="caution">
    <text evidence="3">The sequence shown here is derived from an EMBL/GenBank/DDBJ whole genome shotgun (WGS) entry which is preliminary data.</text>
</comment>
<keyword evidence="1 2" id="KW-0378">Hydrolase</keyword>
<comment type="function">
    <text evidence="2">Hydrolyzes RNA 2',3'-cyclic phosphodiester to an RNA 2'-phosphomonoester.</text>
</comment>
<dbReference type="PANTHER" id="PTHR35561">
    <property type="entry name" value="RNA 2',3'-CYCLIC PHOSPHODIESTERASE"/>
    <property type="match status" value="1"/>
</dbReference>
<accession>A0ABX1AKE2</accession>
<evidence type="ECO:0000256" key="1">
    <source>
        <dbReference type="ARBA" id="ARBA00022801"/>
    </source>
</evidence>
<evidence type="ECO:0000313" key="4">
    <source>
        <dbReference type="Proteomes" id="UP000746503"/>
    </source>
</evidence>
<dbReference type="InterPro" id="IPR004175">
    <property type="entry name" value="RNA_CPDase"/>
</dbReference>
<feature type="short sequence motif" description="HXTX 2" evidence="2">
    <location>
        <begin position="129"/>
        <end position="132"/>
    </location>
</feature>
<dbReference type="NCBIfam" id="TIGR02258">
    <property type="entry name" value="2_5_ligase"/>
    <property type="match status" value="1"/>
</dbReference>
<sequence>MILFAAVLPPPAVVAEIVAEIAAATAGLPGADRLRWSDPRDRHLTLAYYGPTSPEAVGPLRQRLAAVATASAPFPLALCGAGRFADRVLWLGLGAGREEITALAAAARSAGSATPGAADPADGRSYVPHLTLARAGRPPLPLAPLESALADVAPTPWRVRRLVLLTAPPPGTAPQPGAARYTTVASWPLGGPATAPA</sequence>
<feature type="short sequence motif" description="HXTX 1" evidence="2">
    <location>
        <begin position="43"/>
        <end position="46"/>
    </location>
</feature>
<dbReference type="PANTHER" id="PTHR35561:SF1">
    <property type="entry name" value="RNA 2',3'-CYCLIC PHOSPHODIESTERASE"/>
    <property type="match status" value="1"/>
</dbReference>
<keyword evidence="4" id="KW-1185">Reference proteome</keyword>
<dbReference type="RefSeq" id="WP_167934103.1">
    <property type="nucleotide sequence ID" value="NZ_JAAVJB010000122.1"/>
</dbReference>
<dbReference type="HAMAP" id="MF_01940">
    <property type="entry name" value="RNA_CPDase"/>
    <property type="match status" value="1"/>
</dbReference>
<feature type="active site" description="Proton donor" evidence="2">
    <location>
        <position position="43"/>
    </location>
</feature>
<evidence type="ECO:0000256" key="2">
    <source>
        <dbReference type="HAMAP-Rule" id="MF_01940"/>
    </source>
</evidence>
<dbReference type="Proteomes" id="UP000746503">
    <property type="component" value="Unassembled WGS sequence"/>
</dbReference>
<organism evidence="3 4">
    <name type="scientific">Streptomyces spiramenti</name>
    <dbReference type="NCBI Taxonomy" id="2720606"/>
    <lineage>
        <taxon>Bacteria</taxon>
        <taxon>Bacillati</taxon>
        <taxon>Actinomycetota</taxon>
        <taxon>Actinomycetes</taxon>
        <taxon>Kitasatosporales</taxon>
        <taxon>Streptomycetaceae</taxon>
        <taxon>Streptomyces</taxon>
    </lineage>
</organism>
<dbReference type="Gene3D" id="3.90.1140.10">
    <property type="entry name" value="Cyclic phosphodiesterase"/>
    <property type="match status" value="1"/>
</dbReference>
<name>A0ABX1AKE2_9ACTN</name>
<reference evidence="3 4" key="1">
    <citation type="submission" date="2020-03" db="EMBL/GenBank/DDBJ databases">
        <title>Draft genome of Streptomyces sp. ventii, isolated from the Axial Seamount in the Pacific Ocean, and resequencing of the two type strains Streptomyces lonarensis strain NCL 716 and Streptomyces bohaiensis strain 11A07.</title>
        <authorList>
            <person name="Loughran R.M."/>
            <person name="Pfannmuller K.M."/>
            <person name="Wasson B.J."/>
            <person name="Deadmond M.C."/>
            <person name="Paddock B.E."/>
            <person name="Koyack M.J."/>
            <person name="Gallegos D.A."/>
            <person name="Mitchell E.A."/>
            <person name="Ushijima B."/>
            <person name="Saw J.H."/>
            <person name="Mcphail K.L."/>
            <person name="Videau P."/>
        </authorList>
    </citation>
    <scope>NUCLEOTIDE SEQUENCE [LARGE SCALE GENOMIC DNA]</scope>
    <source>
        <strain evidence="4">5675061</strain>
    </source>
</reference>
<comment type="catalytic activity">
    <reaction evidence="2">
        <text>a 3'-end 2',3'-cyclophospho-ribonucleotide-RNA + H2O = a 3'-end 2'-phospho-ribonucleotide-RNA + H(+)</text>
        <dbReference type="Rhea" id="RHEA:11828"/>
        <dbReference type="Rhea" id="RHEA-COMP:10464"/>
        <dbReference type="Rhea" id="RHEA-COMP:17353"/>
        <dbReference type="ChEBI" id="CHEBI:15377"/>
        <dbReference type="ChEBI" id="CHEBI:15378"/>
        <dbReference type="ChEBI" id="CHEBI:83064"/>
        <dbReference type="ChEBI" id="CHEBI:173113"/>
        <dbReference type="EC" id="3.1.4.58"/>
    </reaction>
</comment>
<feature type="active site" description="Proton acceptor" evidence="2">
    <location>
        <position position="129"/>
    </location>
</feature>
<dbReference type="InterPro" id="IPR009097">
    <property type="entry name" value="Cyclic_Pdiesterase"/>
</dbReference>
<gene>
    <name evidence="3" type="primary">thpR</name>
    <name evidence="3" type="ORF">HCJ92_15040</name>
</gene>
<dbReference type="Pfam" id="PF13563">
    <property type="entry name" value="2_5_RNA_ligase2"/>
    <property type="match status" value="1"/>
</dbReference>
<proteinExistence type="inferred from homology"/>
<evidence type="ECO:0000313" key="3">
    <source>
        <dbReference type="EMBL" id="NJP67583.1"/>
    </source>
</evidence>
<dbReference type="SUPFAM" id="SSF55144">
    <property type="entry name" value="LigT-like"/>
    <property type="match status" value="1"/>
</dbReference>
<protein>
    <recommendedName>
        <fullName evidence="2">RNA 2',3'-cyclic phosphodiesterase</fullName>
        <shortName evidence="2">RNA 2',3'-CPDase</shortName>
        <ecNumber evidence="2">3.1.4.58</ecNumber>
    </recommendedName>
</protein>
<comment type="similarity">
    <text evidence="2">Belongs to the 2H phosphoesterase superfamily. ThpR family.</text>
</comment>
<dbReference type="EMBL" id="JAAVJB010000122">
    <property type="protein sequence ID" value="NJP67583.1"/>
    <property type="molecule type" value="Genomic_DNA"/>
</dbReference>